<evidence type="ECO:0000256" key="4">
    <source>
        <dbReference type="ARBA" id="ARBA00022827"/>
    </source>
</evidence>
<accession>A0A7G1KNL3</accession>
<evidence type="ECO:0000256" key="2">
    <source>
        <dbReference type="ARBA" id="ARBA00005272"/>
    </source>
</evidence>
<dbReference type="InterPro" id="IPR036188">
    <property type="entry name" value="FAD/NAD-bd_sf"/>
</dbReference>
<keyword evidence="4" id="KW-0274">FAD</keyword>
<dbReference type="GO" id="GO:0003955">
    <property type="term" value="F:NAD(P)H dehydrogenase (quinone) activity"/>
    <property type="evidence" value="ECO:0007669"/>
    <property type="project" value="TreeGrafter"/>
</dbReference>
<dbReference type="AlphaFoldDB" id="A0A7G1KNL3"/>
<comment type="similarity">
    <text evidence="2">Belongs to the NADH dehydrogenase family.</text>
</comment>
<keyword evidence="8" id="KW-1185">Reference proteome</keyword>
<sequence>MEAVGSKVTWITKEAVTFPAAALSHRRLTTNDRLELIMKTHEIVVLGAGYTGMLATVRLAHRTRGRGVRITLVNPSERFTERLRMHQIAAGQELADRRIPRLLAGSGVDFRRAAATAIDPAAHRVTLDDGTDLAYDTLVYALGSVTDTAVVPGAAEHAWTLNDPRLAHRFARRLAEVAADRGTVTVVGGGLTGIEAATELAESRPELTVTLVAADAPGSMMGDGARAYLDAALDRLGIIRKVGVRVTKVLPDAISLSTGELMASDLTLWTAGVRVPRLAADAGIATDAKGLVVTDGTLRSVSHPDVYAVGDAAAVRQAWGEIHGTCQSGIPTAAYAADAIARRLRGKKVRPFRFGYFHQPVSLGRRDAVIQFTHADDTPKRWYLTGRTAVFYKESVSSSPIPVYSMSKRMNVPVALSKGGRATR</sequence>
<comment type="cofactor">
    <cofactor evidence="1">
        <name>FAD</name>
        <dbReference type="ChEBI" id="CHEBI:57692"/>
    </cofactor>
</comment>
<evidence type="ECO:0000256" key="5">
    <source>
        <dbReference type="ARBA" id="ARBA00023002"/>
    </source>
</evidence>
<evidence type="ECO:0000313" key="7">
    <source>
        <dbReference type="EMBL" id="BCK56832.1"/>
    </source>
</evidence>
<feature type="domain" description="FAD/NAD(P)-binding" evidence="6">
    <location>
        <begin position="42"/>
        <end position="327"/>
    </location>
</feature>
<dbReference type="PANTHER" id="PTHR42913">
    <property type="entry name" value="APOPTOSIS-INDUCING FACTOR 1"/>
    <property type="match status" value="1"/>
</dbReference>
<dbReference type="InterPro" id="IPR051169">
    <property type="entry name" value="NADH-Q_oxidoreductase"/>
</dbReference>
<gene>
    <name evidence="7" type="ORF">NWFMUON74_46040</name>
</gene>
<dbReference type="PRINTS" id="PR00411">
    <property type="entry name" value="PNDRDTASEI"/>
</dbReference>
<dbReference type="Gene3D" id="3.50.50.100">
    <property type="match status" value="1"/>
</dbReference>
<dbReference type="Proteomes" id="UP000516173">
    <property type="component" value="Chromosome"/>
</dbReference>
<dbReference type="GO" id="GO:0019646">
    <property type="term" value="P:aerobic electron transport chain"/>
    <property type="evidence" value="ECO:0007669"/>
    <property type="project" value="TreeGrafter"/>
</dbReference>
<dbReference type="PRINTS" id="PR00368">
    <property type="entry name" value="FADPNR"/>
</dbReference>
<protein>
    <submittedName>
        <fullName evidence="7">Oxidoreductase</fullName>
    </submittedName>
</protein>
<evidence type="ECO:0000259" key="6">
    <source>
        <dbReference type="Pfam" id="PF07992"/>
    </source>
</evidence>
<dbReference type="EMBL" id="AP023396">
    <property type="protein sequence ID" value="BCK56832.1"/>
    <property type="molecule type" value="Genomic_DNA"/>
</dbReference>
<evidence type="ECO:0000313" key="8">
    <source>
        <dbReference type="Proteomes" id="UP000516173"/>
    </source>
</evidence>
<dbReference type="InterPro" id="IPR023753">
    <property type="entry name" value="FAD/NAD-binding_dom"/>
</dbReference>
<name>A0A7G1KNL3_9NOCA</name>
<organism evidence="7 8">
    <name type="scientific">Nocardia wallacei</name>
    <dbReference type="NCBI Taxonomy" id="480035"/>
    <lineage>
        <taxon>Bacteria</taxon>
        <taxon>Bacillati</taxon>
        <taxon>Actinomycetota</taxon>
        <taxon>Actinomycetes</taxon>
        <taxon>Mycobacteriales</taxon>
        <taxon>Nocardiaceae</taxon>
        <taxon>Nocardia</taxon>
    </lineage>
</organism>
<dbReference type="SUPFAM" id="SSF51905">
    <property type="entry name" value="FAD/NAD(P)-binding domain"/>
    <property type="match status" value="1"/>
</dbReference>
<keyword evidence="3" id="KW-0285">Flavoprotein</keyword>
<dbReference type="Pfam" id="PF07992">
    <property type="entry name" value="Pyr_redox_2"/>
    <property type="match status" value="1"/>
</dbReference>
<reference evidence="7 8" key="1">
    <citation type="submission" date="2020-08" db="EMBL/GenBank/DDBJ databases">
        <title>Genome Sequencing of Nocardia wallacei strain FMUON74 and assembly.</title>
        <authorList>
            <person name="Toyokawa M."/>
            <person name="Uesaka K."/>
        </authorList>
    </citation>
    <scope>NUCLEOTIDE SEQUENCE [LARGE SCALE GENOMIC DNA]</scope>
    <source>
        <strain evidence="7 8">FMUON74</strain>
    </source>
</reference>
<dbReference type="PANTHER" id="PTHR42913:SF3">
    <property type="entry name" value="64 KDA MITOCHONDRIAL NADH DEHYDROGENASE (EUROFUNG)"/>
    <property type="match status" value="1"/>
</dbReference>
<keyword evidence="5" id="KW-0560">Oxidoreductase</keyword>
<evidence type="ECO:0000256" key="3">
    <source>
        <dbReference type="ARBA" id="ARBA00022630"/>
    </source>
</evidence>
<evidence type="ECO:0000256" key="1">
    <source>
        <dbReference type="ARBA" id="ARBA00001974"/>
    </source>
</evidence>
<proteinExistence type="inferred from homology"/>
<dbReference type="KEGG" id="nwl:NWFMUON74_46040"/>